<organism evidence="1 2">
    <name type="scientific">Dokdonella soli</name>
    <dbReference type="NCBI Taxonomy" id="529810"/>
    <lineage>
        <taxon>Bacteria</taxon>
        <taxon>Pseudomonadati</taxon>
        <taxon>Pseudomonadota</taxon>
        <taxon>Gammaproteobacteria</taxon>
        <taxon>Lysobacterales</taxon>
        <taxon>Rhodanobacteraceae</taxon>
        <taxon>Dokdonella</taxon>
    </lineage>
</organism>
<evidence type="ECO:0000313" key="1">
    <source>
        <dbReference type="EMBL" id="GAA0713284.1"/>
    </source>
</evidence>
<comment type="caution">
    <text evidence="1">The sequence shown here is derived from an EMBL/GenBank/DDBJ whole genome shotgun (WGS) entry which is preliminary data.</text>
</comment>
<protein>
    <submittedName>
        <fullName evidence="1">Uncharacterized protein</fullName>
    </submittedName>
</protein>
<proteinExistence type="predicted"/>
<evidence type="ECO:0000313" key="2">
    <source>
        <dbReference type="Proteomes" id="UP001501523"/>
    </source>
</evidence>
<keyword evidence="2" id="KW-1185">Reference proteome</keyword>
<reference evidence="1 2" key="1">
    <citation type="journal article" date="2019" name="Int. J. Syst. Evol. Microbiol.">
        <title>The Global Catalogue of Microorganisms (GCM) 10K type strain sequencing project: providing services to taxonomists for standard genome sequencing and annotation.</title>
        <authorList>
            <consortium name="The Broad Institute Genomics Platform"/>
            <consortium name="The Broad Institute Genome Sequencing Center for Infectious Disease"/>
            <person name="Wu L."/>
            <person name="Ma J."/>
        </authorList>
    </citation>
    <scope>NUCLEOTIDE SEQUENCE [LARGE SCALE GENOMIC DNA]</scope>
    <source>
        <strain evidence="1 2">JCM 15421</strain>
    </source>
</reference>
<dbReference type="EMBL" id="BAAAEU010000006">
    <property type="protein sequence ID" value="GAA0713284.1"/>
    <property type="molecule type" value="Genomic_DNA"/>
</dbReference>
<accession>A0ABN1IH23</accession>
<dbReference type="Proteomes" id="UP001501523">
    <property type="component" value="Unassembled WGS sequence"/>
</dbReference>
<sequence>MADQSKLVSMLQEFRGLLARPDNDFSWSSWENSETALREIDAFISVAKSGAVPDLGILLVPTGPAQEVSLSSGWADEFLTLADRIEAEVERA</sequence>
<gene>
    <name evidence="1" type="ORF">GCM10009105_16660</name>
</gene>
<name>A0ABN1IH23_9GAMM</name>